<dbReference type="GO" id="GO:0008374">
    <property type="term" value="F:O-acyltransferase activity"/>
    <property type="evidence" value="ECO:0007669"/>
    <property type="project" value="InterPro"/>
</dbReference>
<dbReference type="Pfam" id="PF02450">
    <property type="entry name" value="LCAT"/>
    <property type="match status" value="1"/>
</dbReference>
<name>A0A2I0LDN3_PUNGR</name>
<reference evidence="1 2" key="1">
    <citation type="submission" date="2017-11" db="EMBL/GenBank/DDBJ databases">
        <title>De-novo sequencing of pomegranate (Punica granatum L.) genome.</title>
        <authorList>
            <person name="Akparov Z."/>
            <person name="Amiraslanov A."/>
            <person name="Hajiyeva S."/>
            <person name="Abbasov M."/>
            <person name="Kaur K."/>
            <person name="Hamwieh A."/>
            <person name="Solovyev V."/>
            <person name="Salamov A."/>
            <person name="Braich B."/>
            <person name="Kosarev P."/>
            <person name="Mahmoud A."/>
            <person name="Hajiyev E."/>
            <person name="Babayeva S."/>
            <person name="Izzatullayeva V."/>
            <person name="Mammadov A."/>
            <person name="Mammadov A."/>
            <person name="Sharifova S."/>
            <person name="Ojaghi J."/>
            <person name="Eynullazada K."/>
            <person name="Bayramov B."/>
            <person name="Abdulazimova A."/>
            <person name="Shahmuradov I."/>
        </authorList>
    </citation>
    <scope>NUCLEOTIDE SEQUENCE [LARGE SCALE GENOMIC DNA]</scope>
    <source>
        <strain evidence="2">cv. AG2017</strain>
        <tissue evidence="1">Leaf</tissue>
    </source>
</reference>
<sequence>MSMIVFRPLCLLEHLSLDNETGLDPPVATPPPLGGRKGANWCAKHIKAVMNIAPAFLGVPNTVTNIISIEGRDIAAIRAMAHGVLDSEILGLQMLKHFMRVCRTWDSGISLIPKGGETILGDLDWSPEEGFSCGLERSRSLESPVFVKNANNSEGRESFMIKESANFIISFSRLLALDIKELSHGGTLTKVNSSCQEVWTEYDEMSGESIRYVADNKAYTSRAVIDLLRVLAPEMMKRGEAHFSHGIADNLDNPKYNHYRYCSNPLEMKLPNAPEMEYMPRRGWNSHGEDTKGRSLLRGWGRERAVNQCQVHVWRRWRRKTRFNPSGMLTYVREYRHRSPASLLEGRGWESGAHVDIMGNVAMIEDVLRVAAGASGTEIGGDIFTRI</sequence>
<dbReference type="InterPro" id="IPR003386">
    <property type="entry name" value="LACT/PDAT_acylTrfase"/>
</dbReference>
<dbReference type="Proteomes" id="UP000233551">
    <property type="component" value="Unassembled WGS sequence"/>
</dbReference>
<dbReference type="PANTHER" id="PTHR11440">
    <property type="entry name" value="LECITHIN-CHOLESTEROL ACYLTRANSFERASE-RELATED"/>
    <property type="match status" value="1"/>
</dbReference>
<organism evidence="1 2">
    <name type="scientific">Punica granatum</name>
    <name type="common">Pomegranate</name>
    <dbReference type="NCBI Taxonomy" id="22663"/>
    <lineage>
        <taxon>Eukaryota</taxon>
        <taxon>Viridiplantae</taxon>
        <taxon>Streptophyta</taxon>
        <taxon>Embryophyta</taxon>
        <taxon>Tracheophyta</taxon>
        <taxon>Spermatophyta</taxon>
        <taxon>Magnoliopsida</taxon>
        <taxon>eudicotyledons</taxon>
        <taxon>Gunneridae</taxon>
        <taxon>Pentapetalae</taxon>
        <taxon>rosids</taxon>
        <taxon>malvids</taxon>
        <taxon>Myrtales</taxon>
        <taxon>Lythraceae</taxon>
        <taxon>Punica</taxon>
    </lineage>
</organism>
<accession>A0A2I0LDN3</accession>
<dbReference type="GO" id="GO:0006629">
    <property type="term" value="P:lipid metabolic process"/>
    <property type="evidence" value="ECO:0007669"/>
    <property type="project" value="InterPro"/>
</dbReference>
<dbReference type="AlphaFoldDB" id="A0A2I0LDN3"/>
<protein>
    <submittedName>
        <fullName evidence="1">Uncharacterized protein</fullName>
    </submittedName>
</protein>
<proteinExistence type="predicted"/>
<keyword evidence="2" id="KW-1185">Reference proteome</keyword>
<dbReference type="STRING" id="22663.A0A2I0LDN3"/>
<dbReference type="EMBL" id="PGOL01000036">
    <property type="protein sequence ID" value="PKI78782.1"/>
    <property type="molecule type" value="Genomic_DNA"/>
</dbReference>
<gene>
    <name evidence="1" type="ORF">CRG98_000849</name>
</gene>
<evidence type="ECO:0000313" key="2">
    <source>
        <dbReference type="Proteomes" id="UP000233551"/>
    </source>
</evidence>
<evidence type="ECO:0000313" key="1">
    <source>
        <dbReference type="EMBL" id="PKI78782.1"/>
    </source>
</evidence>
<comment type="caution">
    <text evidence="1">The sequence shown here is derived from an EMBL/GenBank/DDBJ whole genome shotgun (WGS) entry which is preliminary data.</text>
</comment>